<dbReference type="RefSeq" id="WP_210159861.1">
    <property type="nucleotide sequence ID" value="NZ_JAFCNB010000038.1"/>
</dbReference>
<accession>A0A940WRH9</accession>
<dbReference type="PROSITE" id="PS51257">
    <property type="entry name" value="PROKAR_LIPOPROTEIN"/>
    <property type="match status" value="1"/>
</dbReference>
<reference evidence="2" key="1">
    <citation type="submission" date="2021-02" db="EMBL/GenBank/DDBJ databases">
        <title>Draft genome sequence of Microbispora sp. RL4-1S isolated from rice leaves in Thailand.</title>
        <authorList>
            <person name="Muangham S."/>
            <person name="Duangmal K."/>
        </authorList>
    </citation>
    <scope>NUCLEOTIDE SEQUENCE</scope>
    <source>
        <strain evidence="2">RL4-1S</strain>
    </source>
</reference>
<evidence type="ECO:0000313" key="3">
    <source>
        <dbReference type="Proteomes" id="UP000674234"/>
    </source>
</evidence>
<name>A0A940WRH9_9ACTN</name>
<keyword evidence="3" id="KW-1185">Reference proteome</keyword>
<dbReference type="EMBL" id="JAFCNB010000038">
    <property type="protein sequence ID" value="MBP2708602.1"/>
    <property type="molecule type" value="Genomic_DNA"/>
</dbReference>
<evidence type="ECO:0008006" key="4">
    <source>
        <dbReference type="Google" id="ProtNLM"/>
    </source>
</evidence>
<feature type="signal peptide" evidence="1">
    <location>
        <begin position="1"/>
        <end position="29"/>
    </location>
</feature>
<sequence>MNRRDATGRAVAIATATLLLAATAGCSSARDAGVAAVVKRFYDAVSEGRGAAACALLAPRTVAELAAAGDDCAESIVKLRRPGAVRAVQIWGSEAQVRLTGDTVFLHSFPQGWRVRAAGCRARGEEPYLCVVGG</sequence>
<dbReference type="Proteomes" id="UP000674234">
    <property type="component" value="Unassembled WGS sequence"/>
</dbReference>
<comment type="caution">
    <text evidence="2">The sequence shown here is derived from an EMBL/GenBank/DDBJ whole genome shotgun (WGS) entry which is preliminary data.</text>
</comment>
<dbReference type="AlphaFoldDB" id="A0A940WRH9"/>
<evidence type="ECO:0000313" key="2">
    <source>
        <dbReference type="EMBL" id="MBP2708602.1"/>
    </source>
</evidence>
<protein>
    <recommendedName>
        <fullName evidence="4">Lipoprotein</fullName>
    </recommendedName>
</protein>
<proteinExistence type="predicted"/>
<organism evidence="2 3">
    <name type="scientific">Microbispora oryzae</name>
    <dbReference type="NCBI Taxonomy" id="2806554"/>
    <lineage>
        <taxon>Bacteria</taxon>
        <taxon>Bacillati</taxon>
        <taxon>Actinomycetota</taxon>
        <taxon>Actinomycetes</taxon>
        <taxon>Streptosporangiales</taxon>
        <taxon>Streptosporangiaceae</taxon>
        <taxon>Microbispora</taxon>
    </lineage>
</organism>
<keyword evidence="1" id="KW-0732">Signal</keyword>
<gene>
    <name evidence="2" type="ORF">JOL79_33010</name>
</gene>
<evidence type="ECO:0000256" key="1">
    <source>
        <dbReference type="SAM" id="SignalP"/>
    </source>
</evidence>
<feature type="chain" id="PRO_5036955714" description="Lipoprotein" evidence="1">
    <location>
        <begin position="30"/>
        <end position="134"/>
    </location>
</feature>